<keyword evidence="1" id="KW-0472">Membrane</keyword>
<keyword evidence="1" id="KW-0812">Transmembrane</keyword>
<keyword evidence="3" id="KW-1185">Reference proteome</keyword>
<feature type="transmembrane region" description="Helical" evidence="1">
    <location>
        <begin position="12"/>
        <end position="35"/>
    </location>
</feature>
<proteinExistence type="predicted"/>
<gene>
    <name evidence="2" type="ORF">SAMN04488541_101135</name>
</gene>
<organism evidence="2 3">
    <name type="scientific">Thermoflexibacter ruber</name>
    <dbReference type="NCBI Taxonomy" id="1003"/>
    <lineage>
        <taxon>Bacteria</taxon>
        <taxon>Pseudomonadati</taxon>
        <taxon>Bacteroidota</taxon>
        <taxon>Cytophagia</taxon>
        <taxon>Cytophagales</taxon>
        <taxon>Thermoflexibacteraceae</taxon>
        <taxon>Thermoflexibacter</taxon>
    </lineage>
</organism>
<dbReference type="STRING" id="1003.SAMN04488541_101135"/>
<evidence type="ECO:0000313" key="3">
    <source>
        <dbReference type="Proteomes" id="UP000199513"/>
    </source>
</evidence>
<accession>A0A1I2ESZ7</accession>
<protein>
    <recommendedName>
        <fullName evidence="4">Four helix bundle sensory module for signal transduction</fullName>
    </recommendedName>
</protein>
<name>A0A1I2ESZ7_9BACT</name>
<sequence>MFEKIKKPIDRHRFSIIILLVIICLGLSISSLMLYNSYSALLQDWIQLKNEQEKNRVDLAYLSKKSEADEDFIEGNFEQALQKYQAL</sequence>
<evidence type="ECO:0000256" key="1">
    <source>
        <dbReference type="SAM" id="Phobius"/>
    </source>
</evidence>
<dbReference type="RefSeq" id="WP_143090844.1">
    <property type="nucleotide sequence ID" value="NZ_FONY01000011.1"/>
</dbReference>
<reference evidence="2 3" key="1">
    <citation type="submission" date="2016-10" db="EMBL/GenBank/DDBJ databases">
        <authorList>
            <person name="de Groot N.N."/>
        </authorList>
    </citation>
    <scope>NUCLEOTIDE SEQUENCE [LARGE SCALE GENOMIC DNA]</scope>
    <source>
        <strain>GEY</strain>
        <strain evidence="3">DSM 9560</strain>
    </source>
</reference>
<evidence type="ECO:0008006" key="4">
    <source>
        <dbReference type="Google" id="ProtNLM"/>
    </source>
</evidence>
<dbReference type="AlphaFoldDB" id="A0A1I2ESZ7"/>
<dbReference type="Proteomes" id="UP000199513">
    <property type="component" value="Unassembled WGS sequence"/>
</dbReference>
<keyword evidence="1" id="KW-1133">Transmembrane helix</keyword>
<evidence type="ECO:0000313" key="2">
    <source>
        <dbReference type="EMBL" id="SFE96244.1"/>
    </source>
</evidence>
<dbReference type="EMBL" id="FONY01000011">
    <property type="protein sequence ID" value="SFE96244.1"/>
    <property type="molecule type" value="Genomic_DNA"/>
</dbReference>